<sequence>MLVEKLADELAHENGVEAETTAKNMRADSSHTLCCGKRSSSCPPGRERTAVSGPWSFERLNDQSHGEAGIIFSSEKKKLMKRSKSAGGHSNVSVKESKRKKVGGVLSHTMQNLKKVARLPGKDRREVLKILKREVRNRSGKISTKISVEVAQQGRSTSGSSVDSVNKDWENWV</sequence>
<keyword evidence="3" id="KW-1185">Reference proteome</keyword>
<feature type="non-terminal residue" evidence="2">
    <location>
        <position position="173"/>
    </location>
</feature>
<dbReference type="Proteomes" id="UP000265520">
    <property type="component" value="Unassembled WGS sequence"/>
</dbReference>
<comment type="caution">
    <text evidence="2">The sequence shown here is derived from an EMBL/GenBank/DDBJ whole genome shotgun (WGS) entry which is preliminary data.</text>
</comment>
<proteinExistence type="predicted"/>
<evidence type="ECO:0000256" key="1">
    <source>
        <dbReference type="SAM" id="MobiDB-lite"/>
    </source>
</evidence>
<feature type="region of interest" description="Disordered" evidence="1">
    <location>
        <begin position="16"/>
        <end position="50"/>
    </location>
</feature>
<feature type="region of interest" description="Disordered" evidence="1">
    <location>
        <begin position="150"/>
        <end position="173"/>
    </location>
</feature>
<evidence type="ECO:0000313" key="3">
    <source>
        <dbReference type="Proteomes" id="UP000265520"/>
    </source>
</evidence>
<dbReference type="EMBL" id="LXQA010061814">
    <property type="protein sequence ID" value="MCI06428.1"/>
    <property type="molecule type" value="Genomic_DNA"/>
</dbReference>
<reference evidence="2 3" key="1">
    <citation type="journal article" date="2018" name="Front. Plant Sci.">
        <title>Red Clover (Trifolium pratense) and Zigzag Clover (T. medium) - A Picture of Genomic Similarities and Differences.</title>
        <authorList>
            <person name="Dluhosova J."/>
            <person name="Istvanek J."/>
            <person name="Nedelnik J."/>
            <person name="Repkova J."/>
        </authorList>
    </citation>
    <scope>NUCLEOTIDE SEQUENCE [LARGE SCALE GENOMIC DNA]</scope>
    <source>
        <strain evidence="3">cv. 10/8</strain>
        <tissue evidence="2">Leaf</tissue>
    </source>
</reference>
<feature type="compositionally biased region" description="Polar residues" evidence="1">
    <location>
        <begin position="153"/>
        <end position="164"/>
    </location>
</feature>
<feature type="region of interest" description="Disordered" evidence="1">
    <location>
        <begin position="81"/>
        <end position="106"/>
    </location>
</feature>
<organism evidence="2 3">
    <name type="scientific">Trifolium medium</name>
    <dbReference type="NCBI Taxonomy" id="97028"/>
    <lineage>
        <taxon>Eukaryota</taxon>
        <taxon>Viridiplantae</taxon>
        <taxon>Streptophyta</taxon>
        <taxon>Embryophyta</taxon>
        <taxon>Tracheophyta</taxon>
        <taxon>Spermatophyta</taxon>
        <taxon>Magnoliopsida</taxon>
        <taxon>eudicotyledons</taxon>
        <taxon>Gunneridae</taxon>
        <taxon>Pentapetalae</taxon>
        <taxon>rosids</taxon>
        <taxon>fabids</taxon>
        <taxon>Fabales</taxon>
        <taxon>Fabaceae</taxon>
        <taxon>Papilionoideae</taxon>
        <taxon>50 kb inversion clade</taxon>
        <taxon>NPAAA clade</taxon>
        <taxon>Hologalegina</taxon>
        <taxon>IRL clade</taxon>
        <taxon>Trifolieae</taxon>
        <taxon>Trifolium</taxon>
    </lineage>
</organism>
<protein>
    <submittedName>
        <fullName evidence="2">DUF4283 domain protein</fullName>
    </submittedName>
</protein>
<dbReference type="AlphaFoldDB" id="A0A392P355"/>
<accession>A0A392P355</accession>
<evidence type="ECO:0000313" key="2">
    <source>
        <dbReference type="EMBL" id="MCI06428.1"/>
    </source>
</evidence>
<name>A0A392P355_9FABA</name>